<evidence type="ECO:0000313" key="4">
    <source>
        <dbReference type="Proteomes" id="UP000756346"/>
    </source>
</evidence>
<name>A0A9P8XRG8_9PEZI</name>
<keyword evidence="2" id="KW-1133">Transmembrane helix</keyword>
<dbReference type="OrthoDB" id="10027823at2759"/>
<accession>A0A9P8XRG8</accession>
<dbReference type="GeneID" id="70185482"/>
<feature type="region of interest" description="Disordered" evidence="1">
    <location>
        <begin position="46"/>
        <end position="120"/>
    </location>
</feature>
<keyword evidence="2" id="KW-0472">Membrane</keyword>
<sequence length="160" mass="17330">MVQALQSLDGWEGIAAYKAVFLVYAVLGLVKCIINMMLSSAAKANPQPSAQEADPESDPGLLPDEETRLLPDADTGSDAQGVPTPTSSPPPSPKLWQPARSLVPYISPASHPNPYPPGRSDMTARQRRVRMGHMPCWPGQSLHSSNWELPSTFAKAMLQR</sequence>
<dbReference type="AlphaFoldDB" id="A0A9P8XRG8"/>
<dbReference type="RefSeq" id="XP_046005014.1">
    <property type="nucleotide sequence ID" value="XM_046155936.1"/>
</dbReference>
<keyword evidence="2" id="KW-0812">Transmembrane</keyword>
<keyword evidence="4" id="KW-1185">Reference proteome</keyword>
<comment type="caution">
    <text evidence="3">The sequence shown here is derived from an EMBL/GenBank/DDBJ whole genome shotgun (WGS) entry which is preliminary data.</text>
</comment>
<feature type="transmembrane region" description="Helical" evidence="2">
    <location>
        <begin position="15"/>
        <end position="34"/>
    </location>
</feature>
<protein>
    <submittedName>
        <fullName evidence="3">Uncharacterized protein</fullName>
    </submittedName>
</protein>
<evidence type="ECO:0000256" key="1">
    <source>
        <dbReference type="SAM" id="MobiDB-lite"/>
    </source>
</evidence>
<dbReference type="Proteomes" id="UP000756346">
    <property type="component" value="Unassembled WGS sequence"/>
</dbReference>
<dbReference type="EMBL" id="JAGTJQ010000014">
    <property type="protein sequence ID" value="KAH7012749.1"/>
    <property type="molecule type" value="Genomic_DNA"/>
</dbReference>
<proteinExistence type="predicted"/>
<organism evidence="3 4">
    <name type="scientific">Microdochium trichocladiopsis</name>
    <dbReference type="NCBI Taxonomy" id="1682393"/>
    <lineage>
        <taxon>Eukaryota</taxon>
        <taxon>Fungi</taxon>
        <taxon>Dikarya</taxon>
        <taxon>Ascomycota</taxon>
        <taxon>Pezizomycotina</taxon>
        <taxon>Sordariomycetes</taxon>
        <taxon>Xylariomycetidae</taxon>
        <taxon>Xylariales</taxon>
        <taxon>Microdochiaceae</taxon>
        <taxon>Microdochium</taxon>
    </lineage>
</organism>
<reference evidence="3" key="1">
    <citation type="journal article" date="2021" name="Nat. Commun.">
        <title>Genetic determinants of endophytism in the Arabidopsis root mycobiome.</title>
        <authorList>
            <person name="Mesny F."/>
            <person name="Miyauchi S."/>
            <person name="Thiergart T."/>
            <person name="Pickel B."/>
            <person name="Atanasova L."/>
            <person name="Karlsson M."/>
            <person name="Huettel B."/>
            <person name="Barry K.W."/>
            <person name="Haridas S."/>
            <person name="Chen C."/>
            <person name="Bauer D."/>
            <person name="Andreopoulos W."/>
            <person name="Pangilinan J."/>
            <person name="LaButti K."/>
            <person name="Riley R."/>
            <person name="Lipzen A."/>
            <person name="Clum A."/>
            <person name="Drula E."/>
            <person name="Henrissat B."/>
            <person name="Kohler A."/>
            <person name="Grigoriev I.V."/>
            <person name="Martin F.M."/>
            <person name="Hacquard S."/>
        </authorList>
    </citation>
    <scope>NUCLEOTIDE SEQUENCE</scope>
    <source>
        <strain evidence="3">MPI-CAGE-CH-0230</strain>
    </source>
</reference>
<evidence type="ECO:0000313" key="3">
    <source>
        <dbReference type="EMBL" id="KAH7012749.1"/>
    </source>
</evidence>
<gene>
    <name evidence="3" type="ORF">B0I36DRAFT_340309</name>
</gene>
<evidence type="ECO:0000256" key="2">
    <source>
        <dbReference type="SAM" id="Phobius"/>
    </source>
</evidence>